<feature type="compositionally biased region" description="Polar residues" evidence="2">
    <location>
        <begin position="62"/>
        <end position="77"/>
    </location>
</feature>
<dbReference type="AlphaFoldDB" id="A0A0F7FUY7"/>
<dbReference type="Gene3D" id="2.60.120.200">
    <property type="match status" value="1"/>
</dbReference>
<dbReference type="SUPFAM" id="SSF50370">
    <property type="entry name" value="Ricin B-like lectins"/>
    <property type="match status" value="1"/>
</dbReference>
<dbReference type="PROSITE" id="PS51762">
    <property type="entry name" value="GH16_2"/>
    <property type="match status" value="1"/>
</dbReference>
<dbReference type="PROSITE" id="PS50231">
    <property type="entry name" value="RICIN_B_LECTIN"/>
    <property type="match status" value="1"/>
</dbReference>
<dbReference type="KEGG" id="sxi:SXIM_25760"/>
<protein>
    <submittedName>
        <fullName evidence="5">Hydrolase</fullName>
    </submittedName>
</protein>
<dbReference type="GO" id="GO:0005975">
    <property type="term" value="P:carbohydrate metabolic process"/>
    <property type="evidence" value="ECO:0007669"/>
    <property type="project" value="InterPro"/>
</dbReference>
<dbReference type="RefSeq" id="WP_174864316.1">
    <property type="nucleotide sequence ID" value="NZ_CP009922.3"/>
</dbReference>
<dbReference type="SMART" id="SM00458">
    <property type="entry name" value="RICIN"/>
    <property type="match status" value="1"/>
</dbReference>
<evidence type="ECO:0000256" key="3">
    <source>
        <dbReference type="SAM" id="SignalP"/>
    </source>
</evidence>
<dbReference type="SUPFAM" id="SSF49899">
    <property type="entry name" value="Concanavalin A-like lectins/glucanases"/>
    <property type="match status" value="1"/>
</dbReference>
<dbReference type="InterPro" id="IPR050546">
    <property type="entry name" value="Glycosyl_Hydrlase_16"/>
</dbReference>
<dbReference type="Proteomes" id="UP000034034">
    <property type="component" value="Chromosome"/>
</dbReference>
<feature type="chain" id="PRO_5002515769" evidence="3">
    <location>
        <begin position="36"/>
        <end position="429"/>
    </location>
</feature>
<proteinExistence type="inferred from homology"/>
<dbReference type="InterPro" id="IPR013320">
    <property type="entry name" value="ConA-like_dom_sf"/>
</dbReference>
<dbReference type="HOGENOM" id="CLU_019533_4_1_11"/>
<evidence type="ECO:0000259" key="4">
    <source>
        <dbReference type="PROSITE" id="PS51762"/>
    </source>
</evidence>
<dbReference type="CDD" id="cd08023">
    <property type="entry name" value="GH16_laminarinase_like"/>
    <property type="match status" value="1"/>
</dbReference>
<dbReference type="EMBL" id="CP009922">
    <property type="protein sequence ID" value="AKG43960.1"/>
    <property type="molecule type" value="Genomic_DNA"/>
</dbReference>
<accession>A0A0F7FUY7</accession>
<keyword evidence="3" id="KW-0732">Signal</keyword>
<organism evidence="5 6">
    <name type="scientific">Streptomyces xiamenensis</name>
    <dbReference type="NCBI Taxonomy" id="408015"/>
    <lineage>
        <taxon>Bacteria</taxon>
        <taxon>Bacillati</taxon>
        <taxon>Actinomycetota</taxon>
        <taxon>Actinomycetes</taxon>
        <taxon>Kitasatosporales</taxon>
        <taxon>Streptomycetaceae</taxon>
        <taxon>Streptomyces</taxon>
    </lineage>
</organism>
<dbReference type="InterPro" id="IPR035992">
    <property type="entry name" value="Ricin_B-like_lectins"/>
</dbReference>
<gene>
    <name evidence="5" type="ORF">SXIM_25760</name>
</gene>
<feature type="domain" description="GH16" evidence="4">
    <location>
        <begin position="23"/>
        <end position="295"/>
    </location>
</feature>
<dbReference type="InterPro" id="IPR000757">
    <property type="entry name" value="Beta-glucanase-like"/>
</dbReference>
<evidence type="ECO:0000313" key="6">
    <source>
        <dbReference type="Proteomes" id="UP000034034"/>
    </source>
</evidence>
<dbReference type="Gene3D" id="2.80.10.50">
    <property type="match status" value="2"/>
</dbReference>
<evidence type="ECO:0000256" key="2">
    <source>
        <dbReference type="SAM" id="MobiDB-lite"/>
    </source>
</evidence>
<evidence type="ECO:0000313" key="5">
    <source>
        <dbReference type="EMBL" id="AKG43960.1"/>
    </source>
</evidence>
<name>A0A0F7FUY7_9ACTN</name>
<feature type="signal peptide" evidence="3">
    <location>
        <begin position="1"/>
        <end position="35"/>
    </location>
</feature>
<dbReference type="GO" id="GO:0004553">
    <property type="term" value="F:hydrolase activity, hydrolyzing O-glycosyl compounds"/>
    <property type="evidence" value="ECO:0007669"/>
    <property type="project" value="InterPro"/>
</dbReference>
<dbReference type="PANTHER" id="PTHR10963">
    <property type="entry name" value="GLYCOSYL HYDROLASE-RELATED"/>
    <property type="match status" value="1"/>
</dbReference>
<dbReference type="PANTHER" id="PTHR10963:SF55">
    <property type="entry name" value="GLYCOSIDE HYDROLASE FAMILY 16 PROTEIN"/>
    <property type="match status" value="1"/>
</dbReference>
<feature type="region of interest" description="Disordered" evidence="2">
    <location>
        <begin position="59"/>
        <end position="80"/>
    </location>
</feature>
<sequence length="429" mass="45568">MKRRHALRTPTRRLLAAGLSLALGWTALTAMTATADQETDTDVSTAAVLFHDDFNGPAGSAVDSSKWQLETGDNSGNNREHQYYTPGNNNAALDGNGNLVITARKENPNNYQCWYGTCQYTSARMNTAGKFTTTYGKVEARIKLPRGQGIWPAFWMLGNDIGQIGWPASGEIDIMENIGREPGTVHGTLHGPGYSGGGGIGASYTLPGGRAFADDFHTFAVDWAPDRISWSVDGVTYQTRTPADLGGNQWAFNKPFFMILNLAVGGEWPGYPDGSTTFPQQMIVDYVTVTSYDGGGDNGGGNGRTGQISGLAGKCVDVAGANTANGTPVVLYDCNGSSAQRWTVHSDGTLRALGKCLSLVGNATGDGTKVHLWDCTGNATQRWAISGARDIVNISADKCLDVPWADPANNNQLQIATCSGNAAQKWTAP</sequence>
<evidence type="ECO:0000256" key="1">
    <source>
        <dbReference type="ARBA" id="ARBA00006865"/>
    </source>
</evidence>
<dbReference type="Pfam" id="PF00652">
    <property type="entry name" value="Ricin_B_lectin"/>
    <property type="match status" value="1"/>
</dbReference>
<keyword evidence="6" id="KW-1185">Reference proteome</keyword>
<dbReference type="PATRIC" id="fig|408015.6.peg.2615"/>
<keyword evidence="5" id="KW-0378">Hydrolase</keyword>
<dbReference type="STRING" id="408015.SXIM_25760"/>
<reference evidence="5" key="1">
    <citation type="submission" date="2019-08" db="EMBL/GenBank/DDBJ databases">
        <title>Complete genome sequence of a mangrove-derived Streptomyces xiamenensis.</title>
        <authorList>
            <person name="Xu J."/>
        </authorList>
    </citation>
    <scope>NUCLEOTIDE SEQUENCE</scope>
    <source>
        <strain evidence="5">318</strain>
    </source>
</reference>
<comment type="similarity">
    <text evidence="1">Belongs to the glycosyl hydrolase 16 family.</text>
</comment>
<dbReference type="Pfam" id="PF00722">
    <property type="entry name" value="Glyco_hydro_16"/>
    <property type="match status" value="1"/>
</dbReference>
<dbReference type="InterPro" id="IPR000772">
    <property type="entry name" value="Ricin_B_lectin"/>
</dbReference>